<protein>
    <submittedName>
        <fullName evidence="2">Uncharacterized protein</fullName>
    </submittedName>
</protein>
<gene>
    <name evidence="2" type="ORF">COCON_G00228040</name>
</gene>
<comment type="caution">
    <text evidence="2">The sequence shown here is derived from an EMBL/GenBank/DDBJ whole genome shotgun (WGS) entry which is preliminary data.</text>
</comment>
<dbReference type="InterPro" id="IPR034592">
    <property type="entry name" value="CCDC91"/>
</dbReference>
<feature type="region of interest" description="Disordered" evidence="1">
    <location>
        <begin position="55"/>
        <end position="78"/>
    </location>
</feature>
<dbReference type="AlphaFoldDB" id="A0A9Q1HMH0"/>
<dbReference type="PANTHER" id="PTHR35072">
    <property type="entry name" value="COILED-COIL DOMAIN-CONTAINING PROTEIN 91"/>
    <property type="match status" value="1"/>
</dbReference>
<dbReference type="GO" id="GO:0090160">
    <property type="term" value="P:Golgi to lysosome transport"/>
    <property type="evidence" value="ECO:0007669"/>
    <property type="project" value="TreeGrafter"/>
</dbReference>
<sequence length="180" mass="20409">MVVCTGGVASGMLKQEDMEMCLQEEKQKAEQAVEAAVQAQAGRVKEAVLEAVQEERRRGQQQEAGLRAELEAERRRDRESLEQAIREALRDQNRVSKEVLREAVEEERQAGERRLQEAALKVREELMDYMKEQKRLDQVTRKQTLSSVELFLSCAQRQIAGLLQDSPPAEEDTPSSSPSL</sequence>
<dbReference type="GO" id="GO:0005802">
    <property type="term" value="C:trans-Golgi network"/>
    <property type="evidence" value="ECO:0007669"/>
    <property type="project" value="TreeGrafter"/>
</dbReference>
<organism evidence="2 3">
    <name type="scientific">Conger conger</name>
    <name type="common">Conger eel</name>
    <name type="synonym">Muraena conger</name>
    <dbReference type="NCBI Taxonomy" id="82655"/>
    <lineage>
        <taxon>Eukaryota</taxon>
        <taxon>Metazoa</taxon>
        <taxon>Chordata</taxon>
        <taxon>Craniata</taxon>
        <taxon>Vertebrata</taxon>
        <taxon>Euteleostomi</taxon>
        <taxon>Actinopterygii</taxon>
        <taxon>Neopterygii</taxon>
        <taxon>Teleostei</taxon>
        <taxon>Anguilliformes</taxon>
        <taxon>Congridae</taxon>
        <taxon>Conger</taxon>
    </lineage>
</organism>
<evidence type="ECO:0000313" key="2">
    <source>
        <dbReference type="EMBL" id="KAJ8249588.1"/>
    </source>
</evidence>
<dbReference type="OrthoDB" id="6146069at2759"/>
<dbReference type="GO" id="GO:0005829">
    <property type="term" value="C:cytosol"/>
    <property type="evidence" value="ECO:0007669"/>
    <property type="project" value="GOC"/>
</dbReference>
<proteinExistence type="predicted"/>
<keyword evidence="3" id="KW-1185">Reference proteome</keyword>
<dbReference type="EMBL" id="JAFJMO010000019">
    <property type="protein sequence ID" value="KAJ8249588.1"/>
    <property type="molecule type" value="Genomic_DNA"/>
</dbReference>
<evidence type="ECO:0000313" key="3">
    <source>
        <dbReference type="Proteomes" id="UP001152803"/>
    </source>
</evidence>
<evidence type="ECO:0000256" key="1">
    <source>
        <dbReference type="SAM" id="MobiDB-lite"/>
    </source>
</evidence>
<name>A0A9Q1HMH0_CONCO</name>
<reference evidence="2" key="1">
    <citation type="journal article" date="2023" name="Science">
        <title>Genome structures resolve the early diversification of teleost fishes.</title>
        <authorList>
            <person name="Parey E."/>
            <person name="Louis A."/>
            <person name="Montfort J."/>
            <person name="Bouchez O."/>
            <person name="Roques C."/>
            <person name="Iampietro C."/>
            <person name="Lluch J."/>
            <person name="Castinel A."/>
            <person name="Donnadieu C."/>
            <person name="Desvignes T."/>
            <person name="Floi Bucao C."/>
            <person name="Jouanno E."/>
            <person name="Wen M."/>
            <person name="Mejri S."/>
            <person name="Dirks R."/>
            <person name="Jansen H."/>
            <person name="Henkel C."/>
            <person name="Chen W.J."/>
            <person name="Zahm M."/>
            <person name="Cabau C."/>
            <person name="Klopp C."/>
            <person name="Thompson A.W."/>
            <person name="Robinson-Rechavi M."/>
            <person name="Braasch I."/>
            <person name="Lecointre G."/>
            <person name="Bobe J."/>
            <person name="Postlethwait J.H."/>
            <person name="Berthelot C."/>
            <person name="Roest Crollius H."/>
            <person name="Guiguen Y."/>
        </authorList>
    </citation>
    <scope>NUCLEOTIDE SEQUENCE</scope>
    <source>
        <strain evidence="2">Concon-B</strain>
    </source>
</reference>
<accession>A0A9Q1HMH0</accession>
<dbReference type="PANTHER" id="PTHR35072:SF1">
    <property type="entry name" value="COILED-COIL DOMAIN-CONTAINING PROTEIN 91"/>
    <property type="match status" value="1"/>
</dbReference>
<dbReference type="Proteomes" id="UP001152803">
    <property type="component" value="Unassembled WGS sequence"/>
</dbReference>